<dbReference type="AlphaFoldDB" id="A0A0R3R961"/>
<evidence type="ECO:0000313" key="1">
    <source>
        <dbReference type="WBParaSite" id="BTMF_0001657101-mRNA-1"/>
    </source>
</evidence>
<name>A0A0R3R961_9BILA</name>
<reference evidence="1" key="1">
    <citation type="submission" date="2017-02" db="UniProtKB">
        <authorList>
            <consortium name="WormBaseParasite"/>
        </authorList>
    </citation>
    <scope>IDENTIFICATION</scope>
</reference>
<proteinExistence type="predicted"/>
<protein>
    <submittedName>
        <fullName evidence="1">Ovule protein</fullName>
    </submittedName>
</protein>
<accession>A0A0R3R961</accession>
<sequence length="45" mass="5259">LSGANISITTVTFHQMFLFMISITCKHKYIYSYNHKTRNHYACSS</sequence>
<dbReference type="WBParaSite" id="BTMF_0001657101-mRNA-1">
    <property type="protein sequence ID" value="BTMF_0001657101-mRNA-1"/>
    <property type="gene ID" value="BTMF_0001657101"/>
</dbReference>
<organism evidence="1">
    <name type="scientific">Brugia timori</name>
    <dbReference type="NCBI Taxonomy" id="42155"/>
    <lineage>
        <taxon>Eukaryota</taxon>
        <taxon>Metazoa</taxon>
        <taxon>Ecdysozoa</taxon>
        <taxon>Nematoda</taxon>
        <taxon>Chromadorea</taxon>
        <taxon>Rhabditida</taxon>
        <taxon>Spirurina</taxon>
        <taxon>Spiruromorpha</taxon>
        <taxon>Filarioidea</taxon>
        <taxon>Onchocercidae</taxon>
        <taxon>Brugia</taxon>
    </lineage>
</organism>